<accession>X1QH55</accession>
<dbReference type="EMBL" id="BARV01045303">
    <property type="protein sequence ID" value="GAI67543.1"/>
    <property type="molecule type" value="Genomic_DNA"/>
</dbReference>
<proteinExistence type="predicted"/>
<comment type="caution">
    <text evidence="1">The sequence shown here is derived from an EMBL/GenBank/DDBJ whole genome shotgun (WGS) entry which is preliminary data.</text>
</comment>
<reference evidence="1" key="1">
    <citation type="journal article" date="2014" name="Front. Microbiol.">
        <title>High frequency of phylogenetically diverse reductive dehalogenase-homologous genes in deep subseafloor sedimentary metagenomes.</title>
        <authorList>
            <person name="Kawai M."/>
            <person name="Futagami T."/>
            <person name="Toyoda A."/>
            <person name="Takaki Y."/>
            <person name="Nishi S."/>
            <person name="Hori S."/>
            <person name="Arai W."/>
            <person name="Tsubouchi T."/>
            <person name="Morono Y."/>
            <person name="Uchiyama I."/>
            <person name="Ito T."/>
            <person name="Fujiyama A."/>
            <person name="Inagaki F."/>
            <person name="Takami H."/>
        </authorList>
    </citation>
    <scope>NUCLEOTIDE SEQUENCE</scope>
    <source>
        <strain evidence="1">Expedition CK06-06</strain>
    </source>
</reference>
<feature type="non-terminal residue" evidence="1">
    <location>
        <position position="1"/>
    </location>
</feature>
<gene>
    <name evidence="1" type="ORF">S06H3_66461</name>
</gene>
<dbReference type="AlphaFoldDB" id="X1QH55"/>
<name>X1QH55_9ZZZZ</name>
<evidence type="ECO:0000313" key="1">
    <source>
        <dbReference type="EMBL" id="GAI67543.1"/>
    </source>
</evidence>
<protein>
    <submittedName>
        <fullName evidence="1">Uncharacterized protein</fullName>
    </submittedName>
</protein>
<organism evidence="1">
    <name type="scientific">marine sediment metagenome</name>
    <dbReference type="NCBI Taxonomy" id="412755"/>
    <lineage>
        <taxon>unclassified sequences</taxon>
        <taxon>metagenomes</taxon>
        <taxon>ecological metagenomes</taxon>
    </lineage>
</organism>
<sequence>VSISHNEKPWIEGYERASKVIDVGRMQEYYAEKYKAENDN</sequence>